<evidence type="ECO:0000313" key="3">
    <source>
        <dbReference type="Proteomes" id="UP000294813"/>
    </source>
</evidence>
<dbReference type="Proteomes" id="UP000294813">
    <property type="component" value="Unassembled WGS sequence"/>
</dbReference>
<accession>A0A4R2RXE4</accession>
<dbReference type="CDD" id="cd10923">
    <property type="entry name" value="CE4_COG5298"/>
    <property type="match status" value="1"/>
</dbReference>
<dbReference type="GO" id="GO:0005975">
    <property type="term" value="P:carbohydrate metabolic process"/>
    <property type="evidence" value="ECO:0007669"/>
    <property type="project" value="InterPro"/>
</dbReference>
<reference evidence="2 3" key="1">
    <citation type="submission" date="2019-03" db="EMBL/GenBank/DDBJ databases">
        <title>Genomic Encyclopedia of Type Strains, Phase IV (KMG-IV): sequencing the most valuable type-strain genomes for metagenomic binning, comparative biology and taxonomic classification.</title>
        <authorList>
            <person name="Goeker M."/>
        </authorList>
    </citation>
    <scope>NUCLEOTIDE SEQUENCE [LARGE SCALE GENOMIC DNA]</scope>
    <source>
        <strain evidence="2 3">DSM 11170</strain>
    </source>
</reference>
<dbReference type="Pfam" id="PF10096">
    <property type="entry name" value="DUF2334"/>
    <property type="match status" value="1"/>
</dbReference>
<dbReference type="OrthoDB" id="2339428at2"/>
<keyword evidence="1" id="KW-1133">Transmembrane helix</keyword>
<proteinExistence type="predicted"/>
<comment type="caution">
    <text evidence="2">The sequence shown here is derived from an EMBL/GenBank/DDBJ whole genome shotgun (WGS) entry which is preliminary data.</text>
</comment>
<name>A0A4R2RXE4_9FIRM</name>
<keyword evidence="1" id="KW-0812">Transmembrane</keyword>
<keyword evidence="3" id="KW-1185">Reference proteome</keyword>
<dbReference type="AlphaFoldDB" id="A0A4R2RXE4"/>
<organism evidence="2 3">
    <name type="scientific">Heliophilum fasciatum</name>
    <dbReference type="NCBI Taxonomy" id="35700"/>
    <lineage>
        <taxon>Bacteria</taxon>
        <taxon>Bacillati</taxon>
        <taxon>Bacillota</taxon>
        <taxon>Clostridia</taxon>
        <taxon>Eubacteriales</taxon>
        <taxon>Heliobacteriaceae</taxon>
        <taxon>Heliophilum</taxon>
    </lineage>
</organism>
<sequence>MGSALTRWMLCGMLLISLLVPSRWAEGTVDSAADSLNAGTVKQRVLVLYPSTRWFRGITDDQAEVPAVMVGNLLGHFETDVTIEPSANYQQGDAEHFDRIIYVGTFQEKVPVALLDDLASGSKPLFWLGRNIEQLGERWGQPWQVRLGQEQAVTLHYRGQRLSLDKPLAIDALTAFPPEATLWAEATTQEKPLALGLRLNRLWYFGTADLQDKASLLIADQLYDFLGQVPPVEKSAVIRIEDVHPLRSPANLRALTDTMAARRIPFLVTVIPNYVNPATNQRVTMTERPEFIEALRYMEAHGGSLLVHGYTHQIGDGETGVGFEFWDTAQEEPVRSQAEPDWAWARLNRTVGLLQQQGLHPRGVTLPHYAVDQKTYGQIRQNFDLVVGAPQVTERTRQTQKIPYLIRQDKHGFRVIPENIGYIDMNLADPIPPMLAAAQENSLVRGCTVSAFYHSFLDEQRLGALLDGLQGQGFRFTDQPWHGFSARYLPELDSRVRVDADPLREEVIPWIEVWNRGWYHQQALGEMILSGFAVCGVLILCGTFIRRQDLIIKRGKGC</sequence>
<protein>
    <submittedName>
        <fullName evidence="2">Uncharacterized protein YdaL</fullName>
    </submittedName>
</protein>
<evidence type="ECO:0000256" key="1">
    <source>
        <dbReference type="SAM" id="Phobius"/>
    </source>
</evidence>
<dbReference type="InterPro" id="IPR018763">
    <property type="entry name" value="DUF2334"/>
</dbReference>
<evidence type="ECO:0000313" key="2">
    <source>
        <dbReference type="EMBL" id="TCP68193.1"/>
    </source>
</evidence>
<dbReference type="SUPFAM" id="SSF88713">
    <property type="entry name" value="Glycoside hydrolase/deacetylase"/>
    <property type="match status" value="1"/>
</dbReference>
<gene>
    <name evidence="2" type="ORF">EDD73_10496</name>
</gene>
<dbReference type="InterPro" id="IPR011330">
    <property type="entry name" value="Glyco_hydro/deAcase_b/a-brl"/>
</dbReference>
<dbReference type="EMBL" id="SLXT01000004">
    <property type="protein sequence ID" value="TCP68193.1"/>
    <property type="molecule type" value="Genomic_DNA"/>
</dbReference>
<keyword evidence="1" id="KW-0472">Membrane</keyword>
<feature type="transmembrane region" description="Helical" evidence="1">
    <location>
        <begin position="527"/>
        <end position="545"/>
    </location>
</feature>